<dbReference type="EMBL" id="CP011005">
    <property type="protein sequence ID" value="AJT40565.1"/>
    <property type="molecule type" value="Genomic_DNA"/>
</dbReference>
<protein>
    <recommendedName>
        <fullName evidence="3">S-methyl-5'-thioadenosine phosphorylase</fullName>
        <ecNumber evidence="3">2.4.2.28</ecNumber>
    </recommendedName>
    <alternativeName>
        <fullName evidence="3">5'-methylthioadenosine phosphorylase</fullName>
        <shortName evidence="3">MTA phosphorylase</shortName>
        <shortName evidence="3">MTAP</shortName>
    </alternativeName>
</protein>
<evidence type="ECO:0000313" key="5">
    <source>
        <dbReference type="EMBL" id="AJT40565.1"/>
    </source>
</evidence>
<dbReference type="OrthoDB" id="1523230at2"/>
<comment type="catalytic activity">
    <reaction evidence="3">
        <text>S-methyl-5'-thioadenosine + phosphate = 5-(methylsulfanyl)-alpha-D-ribose 1-phosphate + adenine</text>
        <dbReference type="Rhea" id="RHEA:11852"/>
        <dbReference type="ChEBI" id="CHEBI:16708"/>
        <dbReference type="ChEBI" id="CHEBI:17509"/>
        <dbReference type="ChEBI" id="CHEBI:43474"/>
        <dbReference type="ChEBI" id="CHEBI:58533"/>
        <dbReference type="EC" id="2.4.2.28"/>
    </reaction>
</comment>
<keyword evidence="6" id="KW-1185">Reference proteome</keyword>
<keyword evidence="1 3" id="KW-0328">Glycosyltransferase</keyword>
<dbReference type="EC" id="2.4.2.28" evidence="3"/>
<dbReference type="UniPathway" id="UPA00904">
    <property type="reaction ID" value="UER00873"/>
</dbReference>
<feature type="domain" description="Nucleoside phosphorylase" evidence="4">
    <location>
        <begin position="9"/>
        <end position="247"/>
    </location>
</feature>
<dbReference type="AlphaFoldDB" id="A0A0D4BWS6"/>
<dbReference type="GO" id="GO:0006166">
    <property type="term" value="P:purine ribonucleoside salvage"/>
    <property type="evidence" value="ECO:0007669"/>
    <property type="project" value="UniProtKB-KW"/>
</dbReference>
<dbReference type="GO" id="GO:0005829">
    <property type="term" value="C:cytosol"/>
    <property type="evidence" value="ECO:0007669"/>
    <property type="project" value="TreeGrafter"/>
</dbReference>
<feature type="binding site" evidence="3">
    <location>
        <begin position="215"/>
        <end position="217"/>
    </location>
    <ligand>
        <name>substrate</name>
    </ligand>
</feature>
<dbReference type="InterPro" id="IPR035994">
    <property type="entry name" value="Nucleoside_phosphorylase_sf"/>
</dbReference>
<dbReference type="HOGENOM" id="CLU_054456_0_2_11"/>
<evidence type="ECO:0000256" key="3">
    <source>
        <dbReference type="HAMAP-Rule" id="MF_01963"/>
    </source>
</evidence>
<dbReference type="KEGG" id="ari:UM93_01675"/>
<name>A0A0D4BWS6_9MICC</name>
<dbReference type="HAMAP" id="MF_01963">
    <property type="entry name" value="MTAP"/>
    <property type="match status" value="1"/>
</dbReference>
<comment type="pathway">
    <text evidence="3">Amino-acid biosynthesis; L-methionine biosynthesis via salvage pathway; S-methyl-5-thio-alpha-D-ribose 1-phosphate from S-methyl-5'-thioadenosine (phosphorylase route): step 1/1.</text>
</comment>
<dbReference type="InterPro" id="IPR010044">
    <property type="entry name" value="MTAP"/>
</dbReference>
<feature type="binding site" evidence="3">
    <location>
        <position position="191"/>
    </location>
    <ligand>
        <name>substrate</name>
    </ligand>
</feature>
<evidence type="ECO:0000259" key="4">
    <source>
        <dbReference type="Pfam" id="PF01048"/>
    </source>
</evidence>
<evidence type="ECO:0000256" key="1">
    <source>
        <dbReference type="ARBA" id="ARBA00022676"/>
    </source>
</evidence>
<dbReference type="GO" id="GO:0017061">
    <property type="term" value="F:S-methyl-5-thioadenosine phosphorylase activity"/>
    <property type="evidence" value="ECO:0007669"/>
    <property type="project" value="UniProtKB-UniRule"/>
</dbReference>
<gene>
    <name evidence="3" type="primary">mtnP</name>
    <name evidence="5" type="ORF">UM93_01675</name>
</gene>
<dbReference type="RefSeq" id="WP_045073271.1">
    <property type="nucleotide sequence ID" value="NZ_CP011005.1"/>
</dbReference>
<feature type="binding site" evidence="3">
    <location>
        <position position="192"/>
    </location>
    <ligand>
        <name>phosphate</name>
        <dbReference type="ChEBI" id="CHEBI:43474"/>
    </ligand>
</feature>
<dbReference type="InterPro" id="IPR000845">
    <property type="entry name" value="Nucleoside_phosphorylase_d"/>
</dbReference>
<organism evidence="5 6">
    <name type="scientific">Psychromicrobium lacuslunae</name>
    <dbReference type="NCBI Taxonomy" id="1618207"/>
    <lineage>
        <taxon>Bacteria</taxon>
        <taxon>Bacillati</taxon>
        <taxon>Actinomycetota</taxon>
        <taxon>Actinomycetes</taxon>
        <taxon>Micrococcales</taxon>
        <taxon>Micrococcaceae</taxon>
        <taxon>Psychromicrobium</taxon>
    </lineage>
</organism>
<dbReference type="PATRIC" id="fig|1618207.4.peg.341"/>
<feature type="binding site" evidence="3">
    <location>
        <begin position="57"/>
        <end position="58"/>
    </location>
    <ligand>
        <name>phosphate</name>
        <dbReference type="ChEBI" id="CHEBI:43474"/>
    </ligand>
</feature>
<keyword evidence="2 3" id="KW-0808">Transferase</keyword>
<comment type="similarity">
    <text evidence="3">Belongs to the PNP/MTAP phosphorylase family. MTAP subfamily.</text>
</comment>
<evidence type="ECO:0000313" key="6">
    <source>
        <dbReference type="Proteomes" id="UP000061839"/>
    </source>
</evidence>
<keyword evidence="3" id="KW-0660">Purine salvage</keyword>
<dbReference type="Proteomes" id="UP000061839">
    <property type="component" value="Chromosome"/>
</dbReference>
<feature type="site" description="Important for substrate specificity" evidence="3">
    <location>
        <position position="173"/>
    </location>
</feature>
<sequence length="280" mass="29388">MKTEWRPTLAVIGGSGMYQLPGSQLLDQLNVETPFGSPSAAISMVKFNDQLLAFLPRHGPAHRVAPQQINHRANLWALASVGVRAVISSAAVGSLVAGQPRGSFSVISDFFDRTWGRADTFYDGGSAAGVQHLPAADAFCPQLRSLLIDSLRELAEPHQQQAVVAVINGPRFSSPAESAWLTAAGAELISMTQYPEPVLAAELNLGYAALAYITDADTGHDGSEPVSAALVMSRLGEAQPRIQAVLSVLVSKLAASYQPQERVPAAAVAAVLQLPTSAGA</sequence>
<feature type="site" description="Important for substrate specificity" evidence="3">
    <location>
        <position position="228"/>
    </location>
</feature>
<evidence type="ECO:0000256" key="2">
    <source>
        <dbReference type="ARBA" id="ARBA00022679"/>
    </source>
</evidence>
<dbReference type="PANTHER" id="PTHR42679:SF2">
    <property type="entry name" value="S-METHYL-5'-THIOADENOSINE PHOSPHORYLASE"/>
    <property type="match status" value="1"/>
</dbReference>
<dbReference type="Gene3D" id="3.40.50.1580">
    <property type="entry name" value="Nucleoside phosphorylase domain"/>
    <property type="match status" value="1"/>
</dbReference>
<feature type="binding site" evidence="3">
    <location>
        <position position="15"/>
    </location>
    <ligand>
        <name>phosphate</name>
        <dbReference type="ChEBI" id="CHEBI:43474"/>
    </ligand>
</feature>
<reference evidence="5 6" key="1">
    <citation type="journal article" date="2015" name="Genome Announc.">
        <title>Complete Genome Sequencing of Protease-Producing Novel Arthrobacter sp. Strain IHBB 11108 Using PacBio Single-Molecule Real-Time Sequencing Technology.</title>
        <authorList>
            <person name="Kiran S."/>
            <person name="Swarnkar M.K."/>
            <person name="Pal M."/>
            <person name="Thakur R."/>
            <person name="Tewari R."/>
            <person name="Singh A.K."/>
            <person name="Gulati A."/>
        </authorList>
    </citation>
    <scope>NUCLEOTIDE SEQUENCE [LARGE SCALE GENOMIC DNA]</scope>
    <source>
        <strain evidence="5 6">IHBB 11108</strain>
    </source>
</reference>
<comment type="function">
    <text evidence="3">Catalyzes the reversible phosphorylation of S-methyl-5'-thioadenosine (MTA) to adenine and 5-methylthioribose-1-phosphate. Involved in the breakdown of MTA, a major by-product of polyamine biosynthesis. Responsible for the first step in the methionine salvage pathway after MTA has been generated from S-adenosylmethionine. Has broad substrate specificity with 6-aminopurine nucleosides as preferred substrates.</text>
</comment>
<dbReference type="CDD" id="cd09010">
    <property type="entry name" value="MTAP_SsMTAPII_like_MTIP"/>
    <property type="match status" value="1"/>
</dbReference>
<proteinExistence type="inferred from homology"/>
<dbReference type="STRING" id="1618207.UM93_01675"/>
<dbReference type="Pfam" id="PF01048">
    <property type="entry name" value="PNP_UDP_1"/>
    <property type="match status" value="1"/>
</dbReference>
<dbReference type="SUPFAM" id="SSF53167">
    <property type="entry name" value="Purine and uridine phosphorylases"/>
    <property type="match status" value="1"/>
</dbReference>
<comment type="caution">
    <text evidence="3">Lacks conserved residue(s) required for the propagation of feature annotation.</text>
</comment>
<dbReference type="GO" id="GO:0019509">
    <property type="term" value="P:L-methionine salvage from methylthioadenosine"/>
    <property type="evidence" value="ECO:0007669"/>
    <property type="project" value="UniProtKB-UniRule"/>
</dbReference>
<dbReference type="PANTHER" id="PTHR42679">
    <property type="entry name" value="S-METHYL-5'-THIOADENOSINE PHOSPHORYLASE"/>
    <property type="match status" value="1"/>
</dbReference>
<accession>A0A0D4BWS6</accession>
<comment type="subunit">
    <text evidence="3">Homohexamer. Dimer of a homotrimer.</text>
</comment>